<feature type="active site" description="Charge relay system" evidence="5">
    <location>
        <position position="294"/>
    </location>
</feature>
<evidence type="ECO:0000256" key="6">
    <source>
        <dbReference type="RuleBase" id="RU003355"/>
    </source>
</evidence>
<evidence type="ECO:0000256" key="2">
    <source>
        <dbReference type="ARBA" id="ARBA00022670"/>
    </source>
</evidence>
<evidence type="ECO:0000313" key="9">
    <source>
        <dbReference type="Proteomes" id="UP000679725"/>
    </source>
</evidence>
<comment type="similarity">
    <text evidence="1 5 6">Belongs to the peptidase S8 family.</text>
</comment>
<protein>
    <recommendedName>
        <fullName evidence="7">Peptidase S8/S53 domain-containing protein</fullName>
    </recommendedName>
</protein>
<dbReference type="PANTHER" id="PTHR43399:SF4">
    <property type="entry name" value="CELL WALL-ASSOCIATED PROTEASE"/>
    <property type="match status" value="1"/>
</dbReference>
<dbReference type="InterPro" id="IPR023828">
    <property type="entry name" value="Peptidase_S8_Ser-AS"/>
</dbReference>
<evidence type="ECO:0000259" key="7">
    <source>
        <dbReference type="Pfam" id="PF00082"/>
    </source>
</evidence>
<comment type="caution">
    <text evidence="8">The sequence shown here is derived from an EMBL/GenBank/DDBJ whole genome shotgun (WGS) entry which is preliminary data.</text>
</comment>
<gene>
    <name evidence="8" type="ORF">DYBT9623_00781</name>
</gene>
<dbReference type="SUPFAM" id="SSF52743">
    <property type="entry name" value="Subtilisin-like"/>
    <property type="match status" value="1"/>
</dbReference>
<dbReference type="InterPro" id="IPR051048">
    <property type="entry name" value="Peptidase_S8/S53_subtilisin"/>
</dbReference>
<dbReference type="PROSITE" id="PS00137">
    <property type="entry name" value="SUBTILASE_HIS"/>
    <property type="match status" value="1"/>
</dbReference>
<sequence>MNATPAILLSLICFSVLGQAPQLAERPRNWHLLDIQEDGVRGAGVEKTYRLLLKDKKPTKKVIVAIIDSGVDTLHPDLKSIVWENKKEIAGNGKDDDRNGYPDDVRGWNFVGNTQAGTFEVVREYIRLRKEFEGERDSTLLTKKKGYAYWKKIKDGKDKFYAEYTEMTTRFSNRIADYREILEYYKNTTGKDTVDYQLLVEYPVPDTATATLRANYQESLELFAQPDLAGVSLNERLSLFENLSSTLGPTLAVADTLIAKNDVTYYSARENITAPEVNSGRNYGNNNILPKDDHGTACAGIVAAGRNNGVGMDGVANHVQIMPVRIFISANEDEIDKDVAHAIEYAVDNGAKVINMSFGKFFSPQKNLVDKAVAYAETKGVLIVSAAGNESTNVDSLHFFPTAHYLSGKRASNLINVGATASDSGLVAYYSNYGKNNVDIFAPGSDIYTTARDTTYLTESGTSFAAPVVSGIAALIWSYYPSLTYKQVKSCIESSATPLAVTVKKPGTEQLVPFSSLSRTGGVVDAFKAVEFAQKIVRKGGTADISNPK</sequence>
<reference evidence="8 9" key="1">
    <citation type="submission" date="2021-04" db="EMBL/GenBank/DDBJ databases">
        <authorList>
            <person name="Rodrigo-Torres L."/>
            <person name="Arahal R. D."/>
            <person name="Lucena T."/>
        </authorList>
    </citation>
    <scope>NUCLEOTIDE SEQUENCE [LARGE SCALE GENOMIC DNA]</scope>
    <source>
        <strain evidence="8 9">CECT 9623</strain>
    </source>
</reference>
<evidence type="ECO:0000256" key="3">
    <source>
        <dbReference type="ARBA" id="ARBA00022801"/>
    </source>
</evidence>
<keyword evidence="9" id="KW-1185">Reference proteome</keyword>
<dbReference type="PANTHER" id="PTHR43399">
    <property type="entry name" value="SUBTILISIN-RELATED"/>
    <property type="match status" value="1"/>
</dbReference>
<keyword evidence="4 5" id="KW-0720">Serine protease</keyword>
<feature type="domain" description="Peptidase S8/S53" evidence="7">
    <location>
        <begin position="248"/>
        <end position="499"/>
    </location>
</feature>
<feature type="active site" description="Charge relay system" evidence="5">
    <location>
        <position position="68"/>
    </location>
</feature>
<dbReference type="RefSeq" id="WP_215232173.1">
    <property type="nucleotide sequence ID" value="NZ_CAJRAU010000001.1"/>
</dbReference>
<dbReference type="InterPro" id="IPR036852">
    <property type="entry name" value="Peptidase_S8/S53_dom_sf"/>
</dbReference>
<dbReference type="InterPro" id="IPR000209">
    <property type="entry name" value="Peptidase_S8/S53_dom"/>
</dbReference>
<organism evidence="8 9">
    <name type="scientific">Dyadobacter linearis</name>
    <dbReference type="NCBI Taxonomy" id="2823330"/>
    <lineage>
        <taxon>Bacteria</taxon>
        <taxon>Pseudomonadati</taxon>
        <taxon>Bacteroidota</taxon>
        <taxon>Cytophagia</taxon>
        <taxon>Cytophagales</taxon>
        <taxon>Spirosomataceae</taxon>
        <taxon>Dyadobacter</taxon>
    </lineage>
</organism>
<dbReference type="Gene3D" id="3.40.50.200">
    <property type="entry name" value="Peptidase S8/S53 domain"/>
    <property type="match status" value="2"/>
</dbReference>
<evidence type="ECO:0000256" key="4">
    <source>
        <dbReference type="ARBA" id="ARBA00022825"/>
    </source>
</evidence>
<evidence type="ECO:0000256" key="1">
    <source>
        <dbReference type="ARBA" id="ARBA00011073"/>
    </source>
</evidence>
<accession>A0ABM8UKP3</accession>
<dbReference type="EMBL" id="CAJRAU010000001">
    <property type="protein sequence ID" value="CAG5068053.1"/>
    <property type="molecule type" value="Genomic_DNA"/>
</dbReference>
<keyword evidence="2 5" id="KW-0645">Protease</keyword>
<name>A0ABM8UKP3_9BACT</name>
<dbReference type="PROSITE" id="PS00136">
    <property type="entry name" value="SUBTILASE_ASP"/>
    <property type="match status" value="1"/>
</dbReference>
<dbReference type="InterPro" id="IPR023827">
    <property type="entry name" value="Peptidase_S8_Asp-AS"/>
</dbReference>
<evidence type="ECO:0000256" key="5">
    <source>
        <dbReference type="PROSITE-ProRule" id="PRU01240"/>
    </source>
</evidence>
<feature type="active site" description="Charge relay system" evidence="5">
    <location>
        <position position="463"/>
    </location>
</feature>
<proteinExistence type="inferred from homology"/>
<dbReference type="Proteomes" id="UP000679725">
    <property type="component" value="Unassembled WGS sequence"/>
</dbReference>
<dbReference type="InterPro" id="IPR015500">
    <property type="entry name" value="Peptidase_S8_subtilisin-rel"/>
</dbReference>
<dbReference type="PROSITE" id="PS51892">
    <property type="entry name" value="SUBTILASE"/>
    <property type="match status" value="1"/>
</dbReference>
<dbReference type="PROSITE" id="PS00138">
    <property type="entry name" value="SUBTILASE_SER"/>
    <property type="match status" value="1"/>
</dbReference>
<dbReference type="PRINTS" id="PR00723">
    <property type="entry name" value="SUBTILISIN"/>
</dbReference>
<evidence type="ECO:0000313" key="8">
    <source>
        <dbReference type="EMBL" id="CAG5068053.1"/>
    </source>
</evidence>
<dbReference type="Pfam" id="PF00082">
    <property type="entry name" value="Peptidase_S8"/>
    <property type="match status" value="1"/>
</dbReference>
<keyword evidence="3 5" id="KW-0378">Hydrolase</keyword>
<dbReference type="InterPro" id="IPR022398">
    <property type="entry name" value="Peptidase_S8_His-AS"/>
</dbReference>